<dbReference type="GO" id="GO:0006488">
    <property type="term" value="P:dolichol-linked oligosaccharide biosynthetic process"/>
    <property type="evidence" value="ECO:0007669"/>
    <property type="project" value="InterPro"/>
</dbReference>
<dbReference type="SUPFAM" id="SSF53756">
    <property type="entry name" value="UDP-Glycosyltransferase/glycogen phosphorylase"/>
    <property type="match status" value="1"/>
</dbReference>
<keyword evidence="11" id="KW-1185">Reference proteome</keyword>
<organism evidence="10 12">
    <name type="scientific">Cafeteria roenbergensis</name>
    <name type="common">Marine flagellate</name>
    <dbReference type="NCBI Taxonomy" id="33653"/>
    <lineage>
        <taxon>Eukaryota</taxon>
        <taxon>Sar</taxon>
        <taxon>Stramenopiles</taxon>
        <taxon>Bigyra</taxon>
        <taxon>Opalozoa</taxon>
        <taxon>Bicosoecida</taxon>
        <taxon>Cafeteriaceae</taxon>
        <taxon>Cafeteria</taxon>
    </lineage>
</organism>
<dbReference type="EMBL" id="VLTM01000046">
    <property type="protein sequence ID" value="KAA0160238.1"/>
    <property type="molecule type" value="Genomic_DNA"/>
</dbReference>
<comment type="caution">
    <text evidence="10">The sequence shown here is derived from an EMBL/GenBank/DDBJ whole genome shotgun (WGS) entry which is preliminary data.</text>
</comment>
<proteinExistence type="inferred from homology"/>
<comment type="subcellular location">
    <subcellularLocation>
        <location evidence="1">Endoplasmic reticulum</location>
    </subcellularLocation>
</comment>
<evidence type="ECO:0000313" key="12">
    <source>
        <dbReference type="Proteomes" id="UP000325113"/>
    </source>
</evidence>
<keyword evidence="6" id="KW-0808">Transferase</keyword>
<dbReference type="EMBL" id="VLTN01000035">
    <property type="protein sequence ID" value="KAA0150323.1"/>
    <property type="molecule type" value="Genomic_DNA"/>
</dbReference>
<dbReference type="AlphaFoldDB" id="A0A5A8D4V2"/>
<gene>
    <name evidence="9" type="ORF">FNF29_05335</name>
    <name evidence="10" type="ORF">FNF31_04404</name>
</gene>
<evidence type="ECO:0000313" key="10">
    <source>
        <dbReference type="EMBL" id="KAA0160238.1"/>
    </source>
</evidence>
<evidence type="ECO:0000256" key="1">
    <source>
        <dbReference type="ARBA" id="ARBA00004240"/>
    </source>
</evidence>
<dbReference type="Proteomes" id="UP000325113">
    <property type="component" value="Unassembled WGS sequence"/>
</dbReference>
<dbReference type="PANTHER" id="PTHR12867">
    <property type="entry name" value="GLYCOSYL TRANSFERASE-RELATED"/>
    <property type="match status" value="1"/>
</dbReference>
<evidence type="ECO:0000313" key="9">
    <source>
        <dbReference type="EMBL" id="KAA0150323.1"/>
    </source>
</evidence>
<comment type="similarity">
    <text evidence="2">Belongs to the glycosyltransferase 28 family.</text>
</comment>
<keyword evidence="5" id="KW-0328">Glycosyltransferase</keyword>
<dbReference type="OMA" id="QYKFRPN"/>
<feature type="domain" description="Glycosyl transferase family 28 C-terminal" evidence="8">
    <location>
        <begin position="4"/>
        <end position="148"/>
    </location>
</feature>
<evidence type="ECO:0000256" key="3">
    <source>
        <dbReference type="ARBA" id="ARBA00012614"/>
    </source>
</evidence>
<reference evidence="11 12" key="1">
    <citation type="submission" date="2019-07" db="EMBL/GenBank/DDBJ databases">
        <title>Genomes of Cafeteria roenbergensis.</title>
        <authorList>
            <person name="Fischer M.G."/>
            <person name="Hackl T."/>
            <person name="Roman M."/>
        </authorList>
    </citation>
    <scope>NUCLEOTIDE SEQUENCE [LARGE SCALE GENOMIC DNA]</scope>
    <source>
        <strain evidence="9 11">BVI</strain>
        <strain evidence="10 12">Cflag</strain>
    </source>
</reference>
<dbReference type="GO" id="GO:0004577">
    <property type="term" value="F:N-acetylglucosaminyldiphosphodolichol N-acetylglucosaminyltransferase activity"/>
    <property type="evidence" value="ECO:0007669"/>
    <property type="project" value="UniProtKB-EC"/>
</dbReference>
<dbReference type="InterPro" id="IPR039042">
    <property type="entry name" value="Alg13-like"/>
</dbReference>
<dbReference type="PANTHER" id="PTHR12867:SF6">
    <property type="entry name" value="N-ACETYLGLUCOSAMINYLDIPHOSPHODOLICHOL N-ACETYLGLUCOSAMINYLTRANSFERASE"/>
    <property type="match status" value="1"/>
</dbReference>
<evidence type="ECO:0000256" key="7">
    <source>
        <dbReference type="ARBA" id="ARBA00022824"/>
    </source>
</evidence>
<evidence type="ECO:0000256" key="4">
    <source>
        <dbReference type="ARBA" id="ARBA00017468"/>
    </source>
</evidence>
<accession>A0A5A8D4V2</accession>
<keyword evidence="7" id="KW-0256">Endoplasmic reticulum</keyword>
<evidence type="ECO:0000259" key="8">
    <source>
        <dbReference type="Pfam" id="PF04101"/>
    </source>
</evidence>
<dbReference type="EC" id="2.4.1.141" evidence="3"/>
<protein>
    <recommendedName>
        <fullName evidence="4">UDP-N-acetylglucosamine transferase subunit ALG13</fullName>
        <ecNumber evidence="3">2.4.1.141</ecNumber>
    </recommendedName>
</protein>
<dbReference type="InterPro" id="IPR007235">
    <property type="entry name" value="Glyco_trans_28_C"/>
</dbReference>
<evidence type="ECO:0000256" key="2">
    <source>
        <dbReference type="ARBA" id="ARBA00006962"/>
    </source>
</evidence>
<dbReference type="GO" id="GO:0005783">
    <property type="term" value="C:endoplasmic reticulum"/>
    <property type="evidence" value="ECO:0007669"/>
    <property type="project" value="UniProtKB-SubCell"/>
</dbReference>
<dbReference type="Gene3D" id="3.40.50.2000">
    <property type="entry name" value="Glycogen Phosphorylase B"/>
    <property type="match status" value="1"/>
</dbReference>
<evidence type="ECO:0000256" key="6">
    <source>
        <dbReference type="ARBA" id="ARBA00022679"/>
    </source>
</evidence>
<name>A0A5A8D4V2_CAFRO</name>
<dbReference type="Pfam" id="PF04101">
    <property type="entry name" value="Glyco_tran_28_C"/>
    <property type="match status" value="1"/>
</dbReference>
<evidence type="ECO:0000313" key="11">
    <source>
        <dbReference type="Proteomes" id="UP000323011"/>
    </source>
</evidence>
<sequence length="188" mass="19586">MPRVFVTVGTTEFPALAQAVFAPGFAEAARRQGCDSVEMQIGRLSPEALPAPVREALSRAGGDDDKHASASLDWNGMPLTVFRFKASIQPCIESAALVVSHAGAGSVFECLRARKRLLVVVNDELMDNHQQELAKAMADGGHLAYCSAGDAAVAAALATLPAAFEPLADPATSLSAFSAVVSEELGSF</sequence>
<evidence type="ECO:0000256" key="5">
    <source>
        <dbReference type="ARBA" id="ARBA00022676"/>
    </source>
</evidence>
<dbReference type="Proteomes" id="UP000323011">
    <property type="component" value="Unassembled WGS sequence"/>
</dbReference>